<organism evidence="2 3">
    <name type="scientific">Bogoriella caseilytica</name>
    <dbReference type="NCBI Taxonomy" id="56055"/>
    <lineage>
        <taxon>Bacteria</taxon>
        <taxon>Bacillati</taxon>
        <taxon>Actinomycetota</taxon>
        <taxon>Actinomycetes</taxon>
        <taxon>Micrococcales</taxon>
        <taxon>Bogoriellaceae</taxon>
        <taxon>Bogoriella</taxon>
    </lineage>
</organism>
<proteinExistence type="predicted"/>
<dbReference type="PANTHER" id="PTHR21310:SF42">
    <property type="entry name" value="BIFUNCTIONAL AAC_APH"/>
    <property type="match status" value="1"/>
</dbReference>
<sequence>MATTPPAEYEVDAVLVRRLLREQHPDLAGLPLRLAGQGWDNLLWRLGKDLAVRVPRRAIAAQLLEHEQRWLSTLAERLRPLTPVALPVPVRVGRPGAGFPWPWSVVPWIAGQSAATIGPAQRAGIAESLAAVVAALHVPAPADAPDNPVRSMPLAGRGEAVRARLESGGVPRSSEVTELWAELSALPRRRGPRTWLHGDLHPHNLVVTNVGSHSAARGASATAETVRLVGVVDFGDMTAGDPSTDLATAWLTFDVAGRARFRETLADLAQDGSAPHYDDATWQRARGWALSMATAMTATSDDEPLIRAIGHHTIDQVLLG</sequence>
<dbReference type="EMBL" id="RKHK01000001">
    <property type="protein sequence ID" value="ROR72727.1"/>
    <property type="molecule type" value="Genomic_DNA"/>
</dbReference>
<dbReference type="InterPro" id="IPR002575">
    <property type="entry name" value="Aminoglycoside_PTrfase"/>
</dbReference>
<dbReference type="InterPro" id="IPR011009">
    <property type="entry name" value="Kinase-like_dom_sf"/>
</dbReference>
<keyword evidence="2" id="KW-0418">Kinase</keyword>
<evidence type="ECO:0000313" key="3">
    <source>
        <dbReference type="Proteomes" id="UP000280668"/>
    </source>
</evidence>
<dbReference type="InterPro" id="IPR051678">
    <property type="entry name" value="AGP_Transferase"/>
</dbReference>
<dbReference type="CDD" id="cd05155">
    <property type="entry name" value="APH_ChoK_like_1"/>
    <property type="match status" value="1"/>
</dbReference>
<dbReference type="Gene3D" id="3.90.1200.10">
    <property type="match status" value="1"/>
</dbReference>
<feature type="domain" description="Aminoglycoside phosphotransferase" evidence="1">
    <location>
        <begin position="33"/>
        <end position="287"/>
    </location>
</feature>
<evidence type="ECO:0000313" key="2">
    <source>
        <dbReference type="EMBL" id="ROR72727.1"/>
    </source>
</evidence>
<dbReference type="RefSeq" id="WP_123303252.1">
    <property type="nucleotide sequence ID" value="NZ_RKHK01000001.1"/>
</dbReference>
<keyword evidence="3" id="KW-1185">Reference proteome</keyword>
<dbReference type="OrthoDB" id="9797603at2"/>
<comment type="caution">
    <text evidence="2">The sequence shown here is derived from an EMBL/GenBank/DDBJ whole genome shotgun (WGS) entry which is preliminary data.</text>
</comment>
<keyword evidence="2" id="KW-0808">Transferase</keyword>
<dbReference type="SUPFAM" id="SSF56112">
    <property type="entry name" value="Protein kinase-like (PK-like)"/>
    <property type="match status" value="1"/>
</dbReference>
<gene>
    <name evidence="2" type="ORF">EDD31_1086</name>
</gene>
<dbReference type="Gene3D" id="3.30.200.20">
    <property type="entry name" value="Phosphorylase Kinase, domain 1"/>
    <property type="match status" value="1"/>
</dbReference>
<dbReference type="GO" id="GO:0016301">
    <property type="term" value="F:kinase activity"/>
    <property type="evidence" value="ECO:0007669"/>
    <property type="project" value="UniProtKB-KW"/>
</dbReference>
<dbReference type="Proteomes" id="UP000280668">
    <property type="component" value="Unassembled WGS sequence"/>
</dbReference>
<dbReference type="AlphaFoldDB" id="A0A3N2BBT5"/>
<dbReference type="PANTHER" id="PTHR21310">
    <property type="entry name" value="AMINOGLYCOSIDE PHOSPHOTRANSFERASE-RELATED-RELATED"/>
    <property type="match status" value="1"/>
</dbReference>
<dbReference type="Pfam" id="PF01636">
    <property type="entry name" value="APH"/>
    <property type="match status" value="1"/>
</dbReference>
<reference evidence="2 3" key="1">
    <citation type="submission" date="2018-11" db="EMBL/GenBank/DDBJ databases">
        <title>Sequencing the genomes of 1000 actinobacteria strains.</title>
        <authorList>
            <person name="Klenk H.-P."/>
        </authorList>
    </citation>
    <scope>NUCLEOTIDE SEQUENCE [LARGE SCALE GENOMIC DNA]</scope>
    <source>
        <strain evidence="2 3">DSM 11294</strain>
    </source>
</reference>
<name>A0A3N2BBT5_9MICO</name>
<evidence type="ECO:0000259" key="1">
    <source>
        <dbReference type="Pfam" id="PF01636"/>
    </source>
</evidence>
<accession>A0A3N2BBT5</accession>
<protein>
    <submittedName>
        <fullName evidence="2">Aminoglycoside phosphotransferase (APT) family kinase protein</fullName>
    </submittedName>
</protein>